<dbReference type="InterPro" id="IPR003819">
    <property type="entry name" value="TauD/TfdA-like"/>
</dbReference>
<reference evidence="3" key="1">
    <citation type="journal article" date="2020" name="Nature">
        <title>Giant virus diversity and host interactions through global metagenomics.</title>
        <authorList>
            <person name="Schulz F."/>
            <person name="Roux S."/>
            <person name="Paez-Espino D."/>
            <person name="Jungbluth S."/>
            <person name="Walsh D.A."/>
            <person name="Denef V.J."/>
            <person name="McMahon K.D."/>
            <person name="Konstantinidis K.T."/>
            <person name="Eloe-Fadrosh E.A."/>
            <person name="Kyrpides N.C."/>
            <person name="Woyke T."/>
        </authorList>
    </citation>
    <scope>NUCLEOTIDE SEQUENCE</scope>
    <source>
        <strain evidence="3">GVMAG-M-3300023174-49</strain>
    </source>
</reference>
<feature type="domain" description="TauD/TfdA-like" evidence="2">
    <location>
        <begin position="30"/>
        <end position="86"/>
    </location>
</feature>
<dbReference type="SUPFAM" id="SSF51197">
    <property type="entry name" value="Clavaminate synthase-like"/>
    <property type="match status" value="1"/>
</dbReference>
<organism evidence="3">
    <name type="scientific">viral metagenome</name>
    <dbReference type="NCBI Taxonomy" id="1070528"/>
    <lineage>
        <taxon>unclassified sequences</taxon>
        <taxon>metagenomes</taxon>
        <taxon>organismal metagenomes</taxon>
    </lineage>
</organism>
<name>A0A6C0DPG7_9ZZZZ</name>
<protein>
    <recommendedName>
        <fullName evidence="2">TauD/TfdA-like domain-containing protein</fullName>
    </recommendedName>
</protein>
<dbReference type="Pfam" id="PF02668">
    <property type="entry name" value="TauD"/>
    <property type="match status" value="1"/>
</dbReference>
<evidence type="ECO:0000256" key="1">
    <source>
        <dbReference type="ARBA" id="ARBA00023002"/>
    </source>
</evidence>
<dbReference type="EMBL" id="MN739659">
    <property type="protein sequence ID" value="QHT18818.1"/>
    <property type="molecule type" value="Genomic_DNA"/>
</dbReference>
<keyword evidence="1" id="KW-0560">Oxidoreductase</keyword>
<dbReference type="InterPro" id="IPR042098">
    <property type="entry name" value="TauD-like_sf"/>
</dbReference>
<evidence type="ECO:0000313" key="3">
    <source>
        <dbReference type="EMBL" id="QHT18818.1"/>
    </source>
</evidence>
<dbReference type="GO" id="GO:0016491">
    <property type="term" value="F:oxidoreductase activity"/>
    <property type="evidence" value="ECO:0007669"/>
    <property type="project" value="UniProtKB-KW"/>
</dbReference>
<evidence type="ECO:0000259" key="2">
    <source>
        <dbReference type="Pfam" id="PF02668"/>
    </source>
</evidence>
<sequence length="111" mass="12777">MPIIETIVMDDGTAKHQLVFDQDLMYGVNDAANQMIKRIVDIYYQHRIRHNLKPGEIIFIDNRMAVHGRSPFFPKYDGNDRFLVRCFATSNYQHSADARINGGRTVAAIYS</sequence>
<dbReference type="Gene3D" id="3.60.130.10">
    <property type="entry name" value="Clavaminate synthase-like"/>
    <property type="match status" value="1"/>
</dbReference>
<accession>A0A6C0DPG7</accession>
<dbReference type="AlphaFoldDB" id="A0A6C0DPG7"/>
<proteinExistence type="predicted"/>